<feature type="domain" description="GIY-YIG" evidence="1">
    <location>
        <begin position="30"/>
        <end position="102"/>
    </location>
</feature>
<dbReference type="SUPFAM" id="SSF82771">
    <property type="entry name" value="GIY-YIG endonuclease"/>
    <property type="match status" value="1"/>
</dbReference>
<reference evidence="2" key="1">
    <citation type="journal article" date="2014" name="Front. Microbiol.">
        <title>High frequency of phylogenetically diverse reductive dehalogenase-homologous genes in deep subseafloor sedimentary metagenomes.</title>
        <authorList>
            <person name="Kawai M."/>
            <person name="Futagami T."/>
            <person name="Toyoda A."/>
            <person name="Takaki Y."/>
            <person name="Nishi S."/>
            <person name="Hori S."/>
            <person name="Arai W."/>
            <person name="Tsubouchi T."/>
            <person name="Morono Y."/>
            <person name="Uchiyama I."/>
            <person name="Ito T."/>
            <person name="Fujiyama A."/>
            <person name="Inagaki F."/>
            <person name="Takami H."/>
        </authorList>
    </citation>
    <scope>NUCLEOTIDE SEQUENCE</scope>
    <source>
        <strain evidence="2">Expedition CK06-06</strain>
    </source>
</reference>
<dbReference type="InterPro" id="IPR035901">
    <property type="entry name" value="GIY-YIG_endonuc_sf"/>
</dbReference>
<evidence type="ECO:0000313" key="2">
    <source>
        <dbReference type="EMBL" id="GAH93461.1"/>
    </source>
</evidence>
<protein>
    <recommendedName>
        <fullName evidence="1">GIY-YIG domain-containing protein</fullName>
    </recommendedName>
</protein>
<sequence length="103" mass="11840">MEWSISDHQDWRVVDFTRWLKLTNYQNLEERAGVYIFANVNHQVKYIGKAGAGRMVAEIGNAIHRDKDRGATLVKALYTNSTANAQSLETDLIRKYRPPNNFA</sequence>
<accession>X1JFK0</accession>
<organism evidence="2">
    <name type="scientific">marine sediment metagenome</name>
    <dbReference type="NCBI Taxonomy" id="412755"/>
    <lineage>
        <taxon>unclassified sequences</taxon>
        <taxon>metagenomes</taxon>
        <taxon>ecological metagenomes</taxon>
    </lineage>
</organism>
<proteinExistence type="predicted"/>
<dbReference type="Gene3D" id="3.40.1440.10">
    <property type="entry name" value="GIY-YIG endonuclease"/>
    <property type="match status" value="1"/>
</dbReference>
<comment type="caution">
    <text evidence="2">The sequence shown here is derived from an EMBL/GenBank/DDBJ whole genome shotgun (WGS) entry which is preliminary data.</text>
</comment>
<evidence type="ECO:0000259" key="1">
    <source>
        <dbReference type="PROSITE" id="PS50164"/>
    </source>
</evidence>
<name>X1JFK0_9ZZZZ</name>
<dbReference type="InterPro" id="IPR000305">
    <property type="entry name" value="GIY-YIG_endonuc"/>
</dbReference>
<dbReference type="AlphaFoldDB" id="X1JFK0"/>
<dbReference type="EMBL" id="BARV01001218">
    <property type="protein sequence ID" value="GAH93461.1"/>
    <property type="molecule type" value="Genomic_DNA"/>
</dbReference>
<gene>
    <name evidence="2" type="ORF">S06H3_03669</name>
</gene>
<dbReference type="PROSITE" id="PS50164">
    <property type="entry name" value="GIY_YIG"/>
    <property type="match status" value="1"/>
</dbReference>